<evidence type="ECO:0000313" key="2">
    <source>
        <dbReference type="Proteomes" id="UP001166293"/>
    </source>
</evidence>
<dbReference type="RefSeq" id="WP_217776689.1">
    <property type="nucleotide sequence ID" value="NZ_JAHRWL010000001.1"/>
</dbReference>
<accession>A0ABS6N494</accession>
<protein>
    <submittedName>
        <fullName evidence="1">Uncharacterized protein</fullName>
    </submittedName>
</protein>
<gene>
    <name evidence="1" type="ORF">KUH32_03565</name>
</gene>
<organism evidence="1 2">
    <name type="scientific">Thalassococcus arenae</name>
    <dbReference type="NCBI Taxonomy" id="2851652"/>
    <lineage>
        <taxon>Bacteria</taxon>
        <taxon>Pseudomonadati</taxon>
        <taxon>Pseudomonadota</taxon>
        <taxon>Alphaproteobacteria</taxon>
        <taxon>Rhodobacterales</taxon>
        <taxon>Roseobacteraceae</taxon>
        <taxon>Thalassococcus</taxon>
    </lineage>
</organism>
<proteinExistence type="predicted"/>
<dbReference type="EMBL" id="JAHRWL010000001">
    <property type="protein sequence ID" value="MBV2358841.1"/>
    <property type="molecule type" value="Genomic_DNA"/>
</dbReference>
<sequence length="93" mass="9718">MTVALDTPRRIGPVWIAALTQQIVRAKRLDHALLCHGGKRPVALLVARPGDVALAFRPDGTPLSADQIDHILPGAQAAFRDAVAAASAPAPGR</sequence>
<comment type="caution">
    <text evidence="1">The sequence shown here is derived from an EMBL/GenBank/DDBJ whole genome shotgun (WGS) entry which is preliminary data.</text>
</comment>
<keyword evidence="2" id="KW-1185">Reference proteome</keyword>
<name>A0ABS6N494_9RHOB</name>
<evidence type="ECO:0000313" key="1">
    <source>
        <dbReference type="EMBL" id="MBV2358841.1"/>
    </source>
</evidence>
<reference evidence="1" key="1">
    <citation type="submission" date="2021-06" db="EMBL/GenBank/DDBJ databases">
        <title>Thalassococcus sp. CAU 1522 isolated from sea sand, Republic of Korea.</title>
        <authorList>
            <person name="Kim W."/>
        </authorList>
    </citation>
    <scope>NUCLEOTIDE SEQUENCE</scope>
    <source>
        <strain evidence="1">CAU 1522</strain>
    </source>
</reference>
<dbReference type="Proteomes" id="UP001166293">
    <property type="component" value="Unassembled WGS sequence"/>
</dbReference>